<proteinExistence type="predicted"/>
<reference evidence="1 2" key="1">
    <citation type="submission" date="2018-11" db="EMBL/GenBank/DDBJ databases">
        <authorList>
            <consortium name="Pathogen Informatics"/>
        </authorList>
    </citation>
    <scope>NUCLEOTIDE SEQUENCE [LARGE SCALE GENOMIC DNA]</scope>
</reference>
<dbReference type="SUPFAM" id="SSF52799">
    <property type="entry name" value="(Phosphotyrosine protein) phosphatases II"/>
    <property type="match status" value="1"/>
</dbReference>
<sequence>MRFLAYHSTSACFRTFLLDSEAERIKFDSIALSAGEPRTASIWTYIDEKRIGYT</sequence>
<dbReference type="InterPro" id="IPR029021">
    <property type="entry name" value="Prot-tyrosine_phosphatase-like"/>
</dbReference>
<keyword evidence="2" id="KW-1185">Reference proteome</keyword>
<dbReference type="AlphaFoldDB" id="A0A3P6QYG6"/>
<evidence type="ECO:0008006" key="3">
    <source>
        <dbReference type="Google" id="ProtNLM"/>
    </source>
</evidence>
<dbReference type="EMBL" id="UYRT01014424">
    <property type="protein sequence ID" value="VDK53989.1"/>
    <property type="molecule type" value="Genomic_DNA"/>
</dbReference>
<dbReference type="OrthoDB" id="5844681at2759"/>
<gene>
    <name evidence="1" type="ORF">GPUH_LOCUS6248</name>
</gene>
<protein>
    <recommendedName>
        <fullName evidence="3">Myotubularin phosphatase domain-containing protein</fullName>
    </recommendedName>
</protein>
<organism evidence="1 2">
    <name type="scientific">Gongylonema pulchrum</name>
    <dbReference type="NCBI Taxonomy" id="637853"/>
    <lineage>
        <taxon>Eukaryota</taxon>
        <taxon>Metazoa</taxon>
        <taxon>Ecdysozoa</taxon>
        <taxon>Nematoda</taxon>
        <taxon>Chromadorea</taxon>
        <taxon>Rhabditida</taxon>
        <taxon>Spirurina</taxon>
        <taxon>Spiruromorpha</taxon>
        <taxon>Spiruroidea</taxon>
        <taxon>Gongylonematidae</taxon>
        <taxon>Gongylonema</taxon>
    </lineage>
</organism>
<accession>A0A3P6QYG6</accession>
<dbReference type="Proteomes" id="UP000271098">
    <property type="component" value="Unassembled WGS sequence"/>
</dbReference>
<evidence type="ECO:0000313" key="2">
    <source>
        <dbReference type="Proteomes" id="UP000271098"/>
    </source>
</evidence>
<evidence type="ECO:0000313" key="1">
    <source>
        <dbReference type="EMBL" id="VDK53989.1"/>
    </source>
</evidence>
<name>A0A3P6QYG6_9BILA</name>